<sequence>MGSSKVRGIDIHTHVVPERFPPYRGKGRDVPWPDMASGDACHKHVMIAGNRFRTVSSQCWDAGRRVADMDALGLARQVLSPMPELLSYWLEARDAAVLSRYLNETTASLVAASPARFAGLGAVPLQDIDLAISELQYAMRVLGLDGVEIGTNVNGVPIGAPEFEPFFAEAERLGACIFVHPLRPCGMDRLVGPASLEQILAFPCETGLAGMSLITGGVLSRHPGLRIALSHGGGSFPALLARYAHAWKLFPGLRESVAENPFDLGRRLYFDSLVYDKVLLRAQIRLFGMTQTMIGSDYPFVIMEQDPMARMNELAFSAEETELLLCANAMRWLGRDRG</sequence>
<reference evidence="3 4" key="1">
    <citation type="submission" date="2012-09" db="EMBL/GenBank/DDBJ databases">
        <title>Draft Genome Sequences of 6 Strains from Genus Thauera.</title>
        <authorList>
            <person name="Liu B."/>
            <person name="Shapleigh J.P."/>
            <person name="Frostegard A.H."/>
        </authorList>
    </citation>
    <scope>NUCLEOTIDE SEQUENCE [LARGE SCALE GENOMIC DNA]</scope>
    <source>
        <strain evidence="4">47Lol / DSM 12138</strain>
    </source>
</reference>
<dbReference type="OrthoDB" id="149172at2"/>
<evidence type="ECO:0000313" key="3">
    <source>
        <dbReference type="EMBL" id="ENO87801.1"/>
    </source>
</evidence>
<keyword evidence="1" id="KW-0456">Lyase</keyword>
<protein>
    <submittedName>
        <fullName evidence="3">Aminocarboxymuconate-semialdehyde decarboxylase</fullName>
    </submittedName>
</protein>
<dbReference type="GO" id="GO:0019748">
    <property type="term" value="P:secondary metabolic process"/>
    <property type="evidence" value="ECO:0007669"/>
    <property type="project" value="TreeGrafter"/>
</dbReference>
<dbReference type="STRING" id="1123367.GCA_000621305_01311"/>
<dbReference type="PANTHER" id="PTHR21240">
    <property type="entry name" value="2-AMINO-3-CARBOXYLMUCONATE-6-SEMIALDEHYDE DECARBOXYLASE"/>
    <property type="match status" value="1"/>
</dbReference>
<dbReference type="Proteomes" id="UP000013232">
    <property type="component" value="Unassembled WGS sequence"/>
</dbReference>
<dbReference type="eggNOG" id="COG2159">
    <property type="taxonomic scope" value="Bacteria"/>
</dbReference>
<feature type="domain" description="Amidohydrolase-related" evidence="2">
    <location>
        <begin position="9"/>
        <end position="334"/>
    </location>
</feature>
<dbReference type="AlphaFoldDB" id="N6Y0X9"/>
<comment type="caution">
    <text evidence="3">The sequence shown here is derived from an EMBL/GenBank/DDBJ whole genome shotgun (WGS) entry which is preliminary data.</text>
</comment>
<dbReference type="EMBL" id="AMXE01000033">
    <property type="protein sequence ID" value="ENO87801.1"/>
    <property type="molecule type" value="Genomic_DNA"/>
</dbReference>
<evidence type="ECO:0000313" key="4">
    <source>
        <dbReference type="Proteomes" id="UP000013232"/>
    </source>
</evidence>
<dbReference type="Gene3D" id="3.20.20.140">
    <property type="entry name" value="Metal-dependent hydrolases"/>
    <property type="match status" value="1"/>
</dbReference>
<dbReference type="InterPro" id="IPR032465">
    <property type="entry name" value="ACMSD"/>
</dbReference>
<name>N6Y0X9_THAL4</name>
<keyword evidence="4" id="KW-1185">Reference proteome</keyword>
<dbReference type="RefSeq" id="WP_004338033.1">
    <property type="nucleotide sequence ID" value="NZ_AMXE01000033.1"/>
</dbReference>
<accession>N6Y0X9</accession>
<gene>
    <name evidence="3" type="ORF">C666_10150</name>
</gene>
<dbReference type="SUPFAM" id="SSF51556">
    <property type="entry name" value="Metallo-dependent hydrolases"/>
    <property type="match status" value="1"/>
</dbReference>
<dbReference type="InterPro" id="IPR032466">
    <property type="entry name" value="Metal_Hydrolase"/>
</dbReference>
<dbReference type="InterPro" id="IPR006680">
    <property type="entry name" value="Amidohydro-rel"/>
</dbReference>
<evidence type="ECO:0000256" key="1">
    <source>
        <dbReference type="ARBA" id="ARBA00023239"/>
    </source>
</evidence>
<dbReference type="GO" id="GO:0016787">
    <property type="term" value="F:hydrolase activity"/>
    <property type="evidence" value="ECO:0007669"/>
    <property type="project" value="InterPro"/>
</dbReference>
<proteinExistence type="predicted"/>
<dbReference type="GO" id="GO:0016831">
    <property type="term" value="F:carboxy-lyase activity"/>
    <property type="evidence" value="ECO:0007669"/>
    <property type="project" value="InterPro"/>
</dbReference>
<dbReference type="GO" id="GO:0005737">
    <property type="term" value="C:cytoplasm"/>
    <property type="evidence" value="ECO:0007669"/>
    <property type="project" value="TreeGrafter"/>
</dbReference>
<evidence type="ECO:0000259" key="2">
    <source>
        <dbReference type="Pfam" id="PF04909"/>
    </source>
</evidence>
<dbReference type="PANTHER" id="PTHR21240:SF28">
    <property type="entry name" value="ISO-OROTATE DECARBOXYLASE (EUROFUNG)"/>
    <property type="match status" value="1"/>
</dbReference>
<dbReference type="Pfam" id="PF04909">
    <property type="entry name" value="Amidohydro_2"/>
    <property type="match status" value="1"/>
</dbReference>
<organism evidence="3 4">
    <name type="scientific">Thauera linaloolentis (strain DSM 12138 / JCM 21573 / CCUG 41526 / CIP 105981 / IAM 15112 / NBRC 102519 / 47Lol)</name>
    <dbReference type="NCBI Taxonomy" id="1123367"/>
    <lineage>
        <taxon>Bacteria</taxon>
        <taxon>Pseudomonadati</taxon>
        <taxon>Pseudomonadota</taxon>
        <taxon>Betaproteobacteria</taxon>
        <taxon>Rhodocyclales</taxon>
        <taxon>Zoogloeaceae</taxon>
        <taxon>Thauera</taxon>
    </lineage>
</organism>